<dbReference type="AlphaFoldDB" id="A0A512M505"/>
<dbReference type="InterPro" id="IPR045383">
    <property type="entry name" value="DUF6528"/>
</dbReference>
<dbReference type="SUPFAM" id="SSF50998">
    <property type="entry name" value="Quinoprotein alcohol dehydrogenase-like"/>
    <property type="match status" value="1"/>
</dbReference>
<keyword evidence="3" id="KW-1185">Reference proteome</keyword>
<name>A0A512M505_9BACT</name>
<feature type="chain" id="PRO_5022213468" description="Lipoprotein" evidence="1">
    <location>
        <begin position="16"/>
        <end position="297"/>
    </location>
</feature>
<protein>
    <recommendedName>
        <fullName evidence="4">Lipoprotein</fullName>
    </recommendedName>
</protein>
<dbReference type="Pfam" id="PF20138">
    <property type="entry name" value="DUF6528"/>
    <property type="match status" value="1"/>
</dbReference>
<dbReference type="EMBL" id="BKAG01000005">
    <property type="protein sequence ID" value="GEP41813.1"/>
    <property type="molecule type" value="Genomic_DNA"/>
</dbReference>
<keyword evidence="1" id="KW-0732">Signal</keyword>
<dbReference type="RefSeq" id="WP_146849278.1">
    <property type="nucleotide sequence ID" value="NZ_BKAG01000005.1"/>
</dbReference>
<dbReference type="OrthoDB" id="1007317at2"/>
<reference evidence="2 3" key="1">
    <citation type="submission" date="2019-07" db="EMBL/GenBank/DDBJ databases">
        <title>Whole genome shotgun sequence of Brevifollis gellanilyticus NBRC 108608.</title>
        <authorList>
            <person name="Hosoyama A."/>
            <person name="Uohara A."/>
            <person name="Ohji S."/>
            <person name="Ichikawa N."/>
        </authorList>
    </citation>
    <scope>NUCLEOTIDE SEQUENCE [LARGE SCALE GENOMIC DNA]</scope>
    <source>
        <strain evidence="2 3">NBRC 108608</strain>
    </source>
</reference>
<comment type="caution">
    <text evidence="2">The sequence shown here is derived from an EMBL/GenBank/DDBJ whole genome shotgun (WGS) entry which is preliminary data.</text>
</comment>
<sequence>MKNLLLFALLTSAQAAEPAPHSLMLCGMGEVFVIDADAAEKGSFEKLWSWKAKDREDLPEAQRKRFGTTDDCKPVDGGKKVLISSSGSGCALVEHPSGKVLWHGHVTSAHSLELLPRERVVVAGSTGGTGNKLVVFDIARSDEPVYETPLPSGHGVVWDEARKCLWALGFKELRRYELKDWESDKPSLLMQTSHELPDEDGHELQAMPSGTDLIVSTHSHVYLFDRDKAAFRLHPELGDKGLVKCVNVHPVTGRTVFIQASDKAWWSGSIHLLAPAGEINPPNERLYKARWFPASPE</sequence>
<feature type="signal peptide" evidence="1">
    <location>
        <begin position="1"/>
        <end position="15"/>
    </location>
</feature>
<organism evidence="2 3">
    <name type="scientific">Brevifollis gellanilyticus</name>
    <dbReference type="NCBI Taxonomy" id="748831"/>
    <lineage>
        <taxon>Bacteria</taxon>
        <taxon>Pseudomonadati</taxon>
        <taxon>Verrucomicrobiota</taxon>
        <taxon>Verrucomicrobiia</taxon>
        <taxon>Verrucomicrobiales</taxon>
        <taxon>Verrucomicrobiaceae</taxon>
    </lineage>
</organism>
<dbReference type="InterPro" id="IPR011047">
    <property type="entry name" value="Quinoprotein_ADH-like_sf"/>
</dbReference>
<evidence type="ECO:0000313" key="3">
    <source>
        <dbReference type="Proteomes" id="UP000321577"/>
    </source>
</evidence>
<evidence type="ECO:0000313" key="2">
    <source>
        <dbReference type="EMBL" id="GEP41813.1"/>
    </source>
</evidence>
<accession>A0A512M505</accession>
<evidence type="ECO:0000256" key="1">
    <source>
        <dbReference type="SAM" id="SignalP"/>
    </source>
</evidence>
<proteinExistence type="predicted"/>
<gene>
    <name evidence="2" type="ORF">BGE01nite_11040</name>
</gene>
<dbReference type="Proteomes" id="UP000321577">
    <property type="component" value="Unassembled WGS sequence"/>
</dbReference>
<evidence type="ECO:0008006" key="4">
    <source>
        <dbReference type="Google" id="ProtNLM"/>
    </source>
</evidence>